<dbReference type="PANTHER" id="PTHR24372:SF74">
    <property type="entry name" value="LP13728P"/>
    <property type="match status" value="1"/>
</dbReference>
<evidence type="ECO:0000256" key="7">
    <source>
        <dbReference type="ARBA" id="ARBA00023040"/>
    </source>
</evidence>
<feature type="domain" description="G-protein coupled receptors family 1 profile" evidence="12">
    <location>
        <begin position="158"/>
        <end position="410"/>
    </location>
</feature>
<evidence type="ECO:0000256" key="10">
    <source>
        <dbReference type="ARBA" id="ARBA00023224"/>
    </source>
</evidence>
<dbReference type="InterPro" id="IPR032675">
    <property type="entry name" value="LRR_dom_sf"/>
</dbReference>
<dbReference type="InterPro" id="IPR002131">
    <property type="entry name" value="Gphrmn_rcpt_fam"/>
</dbReference>
<reference evidence="13 15" key="2">
    <citation type="journal article" date="2013" name="Nature">
        <title>Insights into bilaterian evolution from three spiralian genomes.</title>
        <authorList>
            <person name="Simakov O."/>
            <person name="Marletaz F."/>
            <person name="Cho S.J."/>
            <person name="Edsinger-Gonzales E."/>
            <person name="Havlak P."/>
            <person name="Hellsten U."/>
            <person name="Kuo D.H."/>
            <person name="Larsson T."/>
            <person name="Lv J."/>
            <person name="Arendt D."/>
            <person name="Savage R."/>
            <person name="Osoegawa K."/>
            <person name="de Jong P."/>
            <person name="Grimwood J."/>
            <person name="Chapman J.A."/>
            <person name="Shapiro H."/>
            <person name="Aerts A."/>
            <person name="Otillar R.P."/>
            <person name="Terry A.Y."/>
            <person name="Boore J.L."/>
            <person name="Grigoriev I.V."/>
            <person name="Lindberg D.R."/>
            <person name="Seaver E.C."/>
            <person name="Weisblat D.A."/>
            <person name="Putnam N.H."/>
            <person name="Rokhsar D.S."/>
        </authorList>
    </citation>
    <scope>NUCLEOTIDE SEQUENCE</scope>
    <source>
        <strain evidence="13 15">I ESC-2004</strain>
    </source>
</reference>
<keyword evidence="6 11" id="KW-1133">Transmembrane helix</keyword>
<dbReference type="PROSITE" id="PS50262">
    <property type="entry name" value="G_PROTEIN_RECEP_F1_2"/>
    <property type="match status" value="1"/>
</dbReference>
<evidence type="ECO:0000313" key="14">
    <source>
        <dbReference type="EnsemblMetazoa" id="CapteP139301"/>
    </source>
</evidence>
<feature type="transmembrane region" description="Helical" evidence="11">
    <location>
        <begin position="180"/>
        <end position="199"/>
    </location>
</feature>
<feature type="transmembrane region" description="Helical" evidence="11">
    <location>
        <begin position="142"/>
        <end position="168"/>
    </location>
</feature>
<reference evidence="14" key="3">
    <citation type="submission" date="2015-06" db="UniProtKB">
        <authorList>
            <consortium name="EnsemblMetazoa"/>
        </authorList>
    </citation>
    <scope>IDENTIFICATION</scope>
</reference>
<evidence type="ECO:0000256" key="6">
    <source>
        <dbReference type="ARBA" id="ARBA00022989"/>
    </source>
</evidence>
<keyword evidence="2" id="KW-1003">Cell membrane</keyword>
<dbReference type="CDD" id="cd15136">
    <property type="entry name" value="7tmA_Glyco_hormone_R"/>
    <property type="match status" value="1"/>
</dbReference>
<evidence type="ECO:0000256" key="9">
    <source>
        <dbReference type="ARBA" id="ARBA00023170"/>
    </source>
</evidence>
<organism evidence="13">
    <name type="scientific">Capitella teleta</name>
    <name type="common">Polychaete worm</name>
    <dbReference type="NCBI Taxonomy" id="283909"/>
    <lineage>
        <taxon>Eukaryota</taxon>
        <taxon>Metazoa</taxon>
        <taxon>Spiralia</taxon>
        <taxon>Lophotrochozoa</taxon>
        <taxon>Annelida</taxon>
        <taxon>Polychaeta</taxon>
        <taxon>Sedentaria</taxon>
        <taxon>Scolecida</taxon>
        <taxon>Capitellidae</taxon>
        <taxon>Capitella</taxon>
    </lineage>
</organism>
<keyword evidence="5" id="KW-0677">Repeat</keyword>
<feature type="transmembrane region" description="Helical" evidence="11">
    <location>
        <begin position="393"/>
        <end position="413"/>
    </location>
</feature>
<dbReference type="InterPro" id="IPR000276">
    <property type="entry name" value="GPCR_Rhodpsn"/>
</dbReference>
<dbReference type="Proteomes" id="UP000014760">
    <property type="component" value="Unassembled WGS sequence"/>
</dbReference>
<evidence type="ECO:0000256" key="4">
    <source>
        <dbReference type="ARBA" id="ARBA00022692"/>
    </source>
</evidence>
<keyword evidence="3" id="KW-0433">Leucine-rich repeat</keyword>
<dbReference type="PRINTS" id="PR00237">
    <property type="entry name" value="GPCRRHODOPSN"/>
</dbReference>
<evidence type="ECO:0000313" key="13">
    <source>
        <dbReference type="EMBL" id="ELT95276.1"/>
    </source>
</evidence>
<keyword evidence="4 11" id="KW-0812">Transmembrane</keyword>
<dbReference type="EnsemblMetazoa" id="CapteT139301">
    <property type="protein sequence ID" value="CapteP139301"/>
    <property type="gene ID" value="CapteG139301"/>
</dbReference>
<dbReference type="PROSITE" id="PS00237">
    <property type="entry name" value="G_PROTEIN_RECEP_F1_1"/>
    <property type="match status" value="1"/>
</dbReference>
<feature type="transmembrane region" description="Helical" evidence="11">
    <location>
        <begin position="219"/>
        <end position="245"/>
    </location>
</feature>
<evidence type="ECO:0000259" key="12">
    <source>
        <dbReference type="PROSITE" id="PS50262"/>
    </source>
</evidence>
<dbReference type="OrthoDB" id="5981530at2759"/>
<dbReference type="SUPFAM" id="SSF81321">
    <property type="entry name" value="Family A G protein-coupled receptor-like"/>
    <property type="match status" value="1"/>
</dbReference>
<evidence type="ECO:0000256" key="1">
    <source>
        <dbReference type="ARBA" id="ARBA00004651"/>
    </source>
</evidence>
<dbReference type="PRINTS" id="PR00373">
    <property type="entry name" value="GLYCHORMONER"/>
</dbReference>
<dbReference type="PANTHER" id="PTHR24372">
    <property type="entry name" value="GLYCOPROTEIN HORMONE RECEPTOR"/>
    <property type="match status" value="1"/>
</dbReference>
<keyword evidence="10" id="KW-0807">Transducer</keyword>
<dbReference type="Gene3D" id="1.20.1070.10">
    <property type="entry name" value="Rhodopsin 7-helix transmembrane proteins"/>
    <property type="match status" value="1"/>
</dbReference>
<feature type="transmembrane region" description="Helical" evidence="11">
    <location>
        <begin position="266"/>
        <end position="290"/>
    </location>
</feature>
<evidence type="ECO:0000313" key="15">
    <source>
        <dbReference type="Proteomes" id="UP000014760"/>
    </source>
</evidence>
<gene>
    <name evidence="13" type="ORF">CAPTEDRAFT_139301</name>
</gene>
<dbReference type="InterPro" id="IPR017452">
    <property type="entry name" value="GPCR_Rhodpsn_7TM"/>
</dbReference>
<dbReference type="GO" id="GO:0016500">
    <property type="term" value="F:protein-hormone receptor activity"/>
    <property type="evidence" value="ECO:0007669"/>
    <property type="project" value="InterPro"/>
</dbReference>
<dbReference type="Gene3D" id="3.80.10.10">
    <property type="entry name" value="Ribonuclease Inhibitor"/>
    <property type="match status" value="1"/>
</dbReference>
<dbReference type="HOGENOM" id="CLU_006130_1_2_1"/>
<proteinExistence type="predicted"/>
<dbReference type="EMBL" id="KB309179">
    <property type="protein sequence ID" value="ELT95276.1"/>
    <property type="molecule type" value="Genomic_DNA"/>
</dbReference>
<dbReference type="GO" id="GO:0009755">
    <property type="term" value="P:hormone-mediated signaling pathway"/>
    <property type="evidence" value="ECO:0007669"/>
    <property type="project" value="TreeGrafter"/>
</dbReference>
<dbReference type="OMA" id="DIMGHAI"/>
<dbReference type="Pfam" id="PF00001">
    <property type="entry name" value="7tm_1"/>
    <property type="match status" value="1"/>
</dbReference>
<comment type="subcellular location">
    <subcellularLocation>
        <location evidence="1">Cell membrane</location>
        <topology evidence="1">Multi-pass membrane protein</topology>
    </subcellularLocation>
</comment>
<keyword evidence="9" id="KW-0675">Receptor</keyword>
<dbReference type="STRING" id="283909.R7TUX6"/>
<evidence type="ECO:0000256" key="3">
    <source>
        <dbReference type="ARBA" id="ARBA00022614"/>
    </source>
</evidence>
<evidence type="ECO:0000256" key="2">
    <source>
        <dbReference type="ARBA" id="ARBA00022475"/>
    </source>
</evidence>
<name>R7TUX6_CAPTE</name>
<feature type="transmembrane region" description="Helical" evidence="11">
    <location>
        <begin position="310"/>
        <end position="331"/>
    </location>
</feature>
<feature type="transmembrane region" description="Helical" evidence="11">
    <location>
        <begin position="360"/>
        <end position="381"/>
    </location>
</feature>
<evidence type="ECO:0000256" key="11">
    <source>
        <dbReference type="SAM" id="Phobius"/>
    </source>
</evidence>
<keyword evidence="15" id="KW-1185">Reference proteome</keyword>
<dbReference type="GO" id="GO:0007189">
    <property type="term" value="P:adenylate cyclase-activating G protein-coupled receptor signaling pathway"/>
    <property type="evidence" value="ECO:0007669"/>
    <property type="project" value="TreeGrafter"/>
</dbReference>
<dbReference type="FunCoup" id="R7TUX6">
    <property type="interactions" value="117"/>
</dbReference>
<keyword evidence="8 11" id="KW-0472">Membrane</keyword>
<reference evidence="15" key="1">
    <citation type="submission" date="2012-12" db="EMBL/GenBank/DDBJ databases">
        <authorList>
            <person name="Hellsten U."/>
            <person name="Grimwood J."/>
            <person name="Chapman J.A."/>
            <person name="Shapiro H."/>
            <person name="Aerts A."/>
            <person name="Otillar R.P."/>
            <person name="Terry A.Y."/>
            <person name="Boore J.L."/>
            <person name="Simakov O."/>
            <person name="Marletaz F."/>
            <person name="Cho S.-J."/>
            <person name="Edsinger-Gonzales E."/>
            <person name="Havlak P."/>
            <person name="Kuo D.-H."/>
            <person name="Larsson T."/>
            <person name="Lv J."/>
            <person name="Arendt D."/>
            <person name="Savage R."/>
            <person name="Osoegawa K."/>
            <person name="de Jong P."/>
            <person name="Lindberg D.R."/>
            <person name="Seaver E.C."/>
            <person name="Weisblat D.A."/>
            <person name="Putnam N.H."/>
            <person name="Grigoriev I.V."/>
            <person name="Rokhsar D.S."/>
        </authorList>
    </citation>
    <scope>NUCLEOTIDE SEQUENCE</scope>
    <source>
        <strain evidence="15">I ESC-2004</strain>
    </source>
</reference>
<dbReference type="AlphaFoldDB" id="R7TUX6"/>
<dbReference type="EMBL" id="AMQN01011915">
    <property type="status" value="NOT_ANNOTATED_CDS"/>
    <property type="molecule type" value="Genomic_DNA"/>
</dbReference>
<accession>R7TUX6</accession>
<dbReference type="GO" id="GO:0008528">
    <property type="term" value="F:G protein-coupled peptide receptor activity"/>
    <property type="evidence" value="ECO:0007669"/>
    <property type="project" value="TreeGrafter"/>
</dbReference>
<evidence type="ECO:0000256" key="5">
    <source>
        <dbReference type="ARBA" id="ARBA00022737"/>
    </source>
</evidence>
<evidence type="ECO:0000256" key="8">
    <source>
        <dbReference type="ARBA" id="ARBA00023136"/>
    </source>
</evidence>
<sequence length="444" mass="50600">MVQTNIILRCRDLSGSSIQHLPTKGLSMLEKLFLEDIWSLKVFPFVLDFFYVKEASLTYPHHCCAFHHPELQYPAIFHEFQKMISESCGSDMMTPMPEDQTWSRSRRSLDSFSDPAVAWIKQVACTPRPDCFNPCEDVMGYMWLRVVVWFVVITALMGNLIVLIVTIGSWRASTFTVAKFLMCNLAFADLLISVYLLMLASFDLHTMGVYFTRAIPWQYGGWCQTAGFLAIFATCLSTFTLTVITMERWYAISYAIHLTKRLRLRLACKILLLGWVFALIMAFLPILGVSSYSKTSICLPMEASSAMDKAYVLMLLVINALAFCLICFCYVDMFRQVRGDSSETNTASHNDLTIAKKMSILVFTDFLCLFPIAFFGLTAAAGNSFIDVTESKILLVFFFPLNSCANPFLYAIITKQFKKDVYAMFNKCRICRRATKKYRMSHSS</sequence>
<protein>
    <recommendedName>
        <fullName evidence="12">G-protein coupled receptors family 1 profile domain-containing protein</fullName>
    </recommendedName>
</protein>
<dbReference type="GO" id="GO:0005886">
    <property type="term" value="C:plasma membrane"/>
    <property type="evidence" value="ECO:0007669"/>
    <property type="project" value="UniProtKB-SubCell"/>
</dbReference>
<keyword evidence="7" id="KW-0297">G-protein coupled receptor</keyword>
<feature type="non-terminal residue" evidence="13">
    <location>
        <position position="444"/>
    </location>
</feature>